<dbReference type="Pfam" id="PF00069">
    <property type="entry name" value="Pkinase"/>
    <property type="match status" value="1"/>
</dbReference>
<evidence type="ECO:0000256" key="10">
    <source>
        <dbReference type="ARBA" id="ARBA00022989"/>
    </source>
</evidence>
<dbReference type="SUPFAM" id="SSF56112">
    <property type="entry name" value="Protein kinase-like (PK-like)"/>
    <property type="match status" value="1"/>
</dbReference>
<keyword evidence="8 17" id="KW-0418">Kinase</keyword>
<evidence type="ECO:0000256" key="13">
    <source>
        <dbReference type="ARBA" id="ARBA00023170"/>
    </source>
</evidence>
<dbReference type="CDD" id="cd14066">
    <property type="entry name" value="STKc_IRAK"/>
    <property type="match status" value="1"/>
</dbReference>
<dbReference type="InterPro" id="IPR000858">
    <property type="entry name" value="S_locus_glycoprot_dom"/>
</dbReference>
<keyword evidence="14" id="KW-0325">Glycoprotein</keyword>
<reference evidence="23" key="3">
    <citation type="journal article" date="2017" name="Nature">
        <title>Genome sequence of the progenitor of the wheat D genome Aegilops tauschii.</title>
        <authorList>
            <person name="Luo M.C."/>
            <person name="Gu Y.Q."/>
            <person name="Puiu D."/>
            <person name="Wang H."/>
            <person name="Twardziok S.O."/>
            <person name="Deal K.R."/>
            <person name="Huo N."/>
            <person name="Zhu T."/>
            <person name="Wang L."/>
            <person name="Wang Y."/>
            <person name="McGuire P.E."/>
            <person name="Liu S."/>
            <person name="Long H."/>
            <person name="Ramasamy R.K."/>
            <person name="Rodriguez J.C."/>
            <person name="Van S.L."/>
            <person name="Yuan L."/>
            <person name="Wang Z."/>
            <person name="Xia Z."/>
            <person name="Xiao L."/>
            <person name="Anderson O.D."/>
            <person name="Ouyang S."/>
            <person name="Liang Y."/>
            <person name="Zimin A.V."/>
            <person name="Pertea G."/>
            <person name="Qi P."/>
            <person name="Bennetzen J.L."/>
            <person name="Dai X."/>
            <person name="Dawson M.W."/>
            <person name="Muller H.G."/>
            <person name="Kugler K."/>
            <person name="Rivarola-Duarte L."/>
            <person name="Spannagl M."/>
            <person name="Mayer K.F.X."/>
            <person name="Lu F.H."/>
            <person name="Bevan M.W."/>
            <person name="Leroy P."/>
            <person name="Li P."/>
            <person name="You F.M."/>
            <person name="Sun Q."/>
            <person name="Liu Z."/>
            <person name="Lyons E."/>
            <person name="Wicker T."/>
            <person name="Salzberg S.L."/>
            <person name="Devos K.M."/>
            <person name="Dvorak J."/>
        </authorList>
    </citation>
    <scope>NUCLEOTIDE SEQUENCE [LARGE SCALE GENOMIC DNA]</scope>
    <source>
        <strain evidence="23">cv. AL8/78</strain>
    </source>
</reference>
<evidence type="ECO:0000256" key="4">
    <source>
        <dbReference type="ARBA" id="ARBA00022679"/>
    </source>
</evidence>
<dbReference type="GO" id="GO:0106310">
    <property type="term" value="F:protein serine kinase activity"/>
    <property type="evidence" value="ECO:0007669"/>
    <property type="project" value="RHEA"/>
</dbReference>
<comment type="similarity">
    <text evidence="17">Belongs to the protein kinase superfamily. Ser/Thr protein kinase family.</text>
</comment>
<dbReference type="GO" id="GO:0051707">
    <property type="term" value="P:response to other organism"/>
    <property type="evidence" value="ECO:0007669"/>
    <property type="project" value="UniProtKB-ARBA"/>
</dbReference>
<dbReference type="Gramene" id="AET1Gv20030700.1">
    <property type="protein sequence ID" value="AET1Gv20030700.1"/>
    <property type="gene ID" value="AET1Gv20030700"/>
</dbReference>
<keyword evidence="7 17" id="KW-0547">Nucleotide-binding</keyword>
<feature type="transmembrane region" description="Helical" evidence="19">
    <location>
        <begin position="22"/>
        <end position="40"/>
    </location>
</feature>
<dbReference type="InterPro" id="IPR003609">
    <property type="entry name" value="Pan_app"/>
</dbReference>
<keyword evidence="5 19" id="KW-0812">Transmembrane</keyword>
<keyword evidence="13" id="KW-0675">Receptor</keyword>
<dbReference type="InterPro" id="IPR011009">
    <property type="entry name" value="Kinase-like_dom_sf"/>
</dbReference>
<evidence type="ECO:0000256" key="15">
    <source>
        <dbReference type="ARBA" id="ARBA00047899"/>
    </source>
</evidence>
<keyword evidence="10 19" id="KW-1133">Transmembrane helix</keyword>
<evidence type="ECO:0000256" key="8">
    <source>
        <dbReference type="ARBA" id="ARBA00022777"/>
    </source>
</evidence>
<dbReference type="InterPro" id="IPR001480">
    <property type="entry name" value="Bulb-type_lectin_dom"/>
</dbReference>
<keyword evidence="4 17" id="KW-0808">Transferase</keyword>
<dbReference type="PANTHER" id="PTHR47974">
    <property type="entry name" value="OS07G0415500 PROTEIN"/>
    <property type="match status" value="1"/>
</dbReference>
<keyword evidence="9 17" id="KW-0067">ATP-binding</keyword>
<reference evidence="24" key="1">
    <citation type="journal article" date="2014" name="Science">
        <title>Ancient hybridizations among the ancestral genomes of bread wheat.</title>
        <authorList>
            <consortium name="International Wheat Genome Sequencing Consortium,"/>
            <person name="Marcussen T."/>
            <person name="Sandve S.R."/>
            <person name="Heier L."/>
            <person name="Spannagl M."/>
            <person name="Pfeifer M."/>
            <person name="Jakobsen K.S."/>
            <person name="Wulff B.B."/>
            <person name="Steuernagel B."/>
            <person name="Mayer K.F."/>
            <person name="Olsen O.A."/>
        </authorList>
    </citation>
    <scope>NUCLEOTIDE SEQUENCE [LARGE SCALE GENOMIC DNA]</scope>
    <source>
        <strain evidence="24">cv. AL8/78</strain>
    </source>
</reference>
<evidence type="ECO:0000256" key="6">
    <source>
        <dbReference type="ARBA" id="ARBA00022729"/>
    </source>
</evidence>
<keyword evidence="11 19" id="KW-0472">Membrane</keyword>
<dbReference type="FunFam" id="1.10.510.10:FF:000227">
    <property type="entry name" value="Serine/threonine-protein kinase"/>
    <property type="match status" value="1"/>
</dbReference>
<dbReference type="PROSITE" id="PS50948">
    <property type="entry name" value="PAN"/>
    <property type="match status" value="1"/>
</dbReference>
<dbReference type="Proteomes" id="UP000015105">
    <property type="component" value="Chromosome 1D"/>
</dbReference>
<dbReference type="InterPro" id="IPR036426">
    <property type="entry name" value="Bulb-type_lectin_dom_sf"/>
</dbReference>
<keyword evidence="6" id="KW-0732">Signal</keyword>
<reference evidence="23" key="5">
    <citation type="journal article" date="2021" name="G3 (Bethesda)">
        <title>Aegilops tauschii genome assembly Aet v5.0 features greater sequence contiguity and improved annotation.</title>
        <authorList>
            <person name="Wang L."/>
            <person name="Zhu T."/>
            <person name="Rodriguez J.C."/>
            <person name="Deal K.R."/>
            <person name="Dubcovsky J."/>
            <person name="McGuire P.E."/>
            <person name="Lux T."/>
            <person name="Spannagl M."/>
            <person name="Mayer K.F.X."/>
            <person name="Baldrich P."/>
            <person name="Meyers B.C."/>
            <person name="Huo N."/>
            <person name="Gu Y.Q."/>
            <person name="Zhou H."/>
            <person name="Devos K.M."/>
            <person name="Bennetzen J.L."/>
            <person name="Unver T."/>
            <person name="Budak H."/>
            <person name="Gulick P.J."/>
            <person name="Galiba G."/>
            <person name="Kalapos B."/>
            <person name="Nelson D.R."/>
            <person name="Li P."/>
            <person name="You F.M."/>
            <person name="Luo M.C."/>
            <person name="Dvorak J."/>
        </authorList>
    </citation>
    <scope>NUCLEOTIDE SEQUENCE [LARGE SCALE GENOMIC DNA]</scope>
    <source>
        <strain evidence="23">cv. AL8/78</strain>
    </source>
</reference>
<dbReference type="PROSITE" id="PS00107">
    <property type="entry name" value="PROTEIN_KINASE_ATP"/>
    <property type="match status" value="1"/>
</dbReference>
<dbReference type="InterPro" id="IPR008271">
    <property type="entry name" value="Ser/Thr_kinase_AS"/>
</dbReference>
<feature type="domain" description="Bulb-type lectin" evidence="21">
    <location>
        <begin position="72"/>
        <end position="201"/>
    </location>
</feature>
<evidence type="ECO:0000256" key="12">
    <source>
        <dbReference type="ARBA" id="ARBA00023157"/>
    </source>
</evidence>
<evidence type="ECO:0000256" key="18">
    <source>
        <dbReference type="PROSITE-ProRule" id="PRU10141"/>
    </source>
</evidence>
<dbReference type="PIRSF" id="PIRSF000641">
    <property type="entry name" value="SRK"/>
    <property type="match status" value="1"/>
</dbReference>
<dbReference type="EnsemblPlants" id="AET1Gv20030700.1">
    <property type="protein sequence ID" value="AET1Gv20030700.1"/>
    <property type="gene ID" value="AET1Gv20030700"/>
</dbReference>
<evidence type="ECO:0000313" key="24">
    <source>
        <dbReference type="Proteomes" id="UP000015105"/>
    </source>
</evidence>
<dbReference type="Pfam" id="PF01453">
    <property type="entry name" value="B_lectin"/>
    <property type="match status" value="1"/>
</dbReference>
<comment type="catalytic activity">
    <reaction evidence="15 17">
        <text>L-threonyl-[protein] + ATP = O-phospho-L-threonyl-[protein] + ADP + H(+)</text>
        <dbReference type="Rhea" id="RHEA:46608"/>
        <dbReference type="Rhea" id="RHEA-COMP:11060"/>
        <dbReference type="Rhea" id="RHEA-COMP:11605"/>
        <dbReference type="ChEBI" id="CHEBI:15378"/>
        <dbReference type="ChEBI" id="CHEBI:30013"/>
        <dbReference type="ChEBI" id="CHEBI:30616"/>
        <dbReference type="ChEBI" id="CHEBI:61977"/>
        <dbReference type="ChEBI" id="CHEBI:456216"/>
        <dbReference type="EC" id="2.7.11.1"/>
    </reaction>
</comment>
<name>A0A452XJG0_AEGTS</name>
<accession>A0A452XJG0</accession>
<dbReference type="PROSITE" id="PS50011">
    <property type="entry name" value="PROTEIN_KINASE_DOM"/>
    <property type="match status" value="1"/>
</dbReference>
<keyword evidence="24" id="KW-1185">Reference proteome</keyword>
<dbReference type="SMART" id="SM00108">
    <property type="entry name" value="B_lectin"/>
    <property type="match status" value="1"/>
</dbReference>
<dbReference type="PANTHER" id="PTHR47974:SF19">
    <property type="entry name" value="RECEPTOR-LIKE SERINE_THREONINE-PROTEIN KINASE"/>
    <property type="match status" value="1"/>
</dbReference>
<evidence type="ECO:0000256" key="1">
    <source>
        <dbReference type="ARBA" id="ARBA00004479"/>
    </source>
</evidence>
<feature type="domain" description="Protein kinase" evidence="20">
    <location>
        <begin position="561"/>
        <end position="839"/>
    </location>
</feature>
<dbReference type="GO" id="GO:0016020">
    <property type="term" value="C:membrane"/>
    <property type="evidence" value="ECO:0007669"/>
    <property type="project" value="UniProtKB-SubCell"/>
</dbReference>
<evidence type="ECO:0000256" key="16">
    <source>
        <dbReference type="ARBA" id="ARBA00048679"/>
    </source>
</evidence>
<feature type="binding site" evidence="18">
    <location>
        <position position="589"/>
    </location>
    <ligand>
        <name>ATP</name>
        <dbReference type="ChEBI" id="CHEBI:30616"/>
    </ligand>
</feature>
<protein>
    <recommendedName>
        <fullName evidence="17">Receptor-like serine/threonine-protein kinase</fullName>
        <ecNumber evidence="17">2.7.11.1</ecNumber>
    </recommendedName>
</protein>
<dbReference type="AlphaFoldDB" id="A0A452XJG0"/>
<comment type="subcellular location">
    <subcellularLocation>
        <location evidence="1">Membrane</location>
        <topology evidence="1">Single-pass type I membrane protein</topology>
    </subcellularLocation>
</comment>
<organism evidence="23 24">
    <name type="scientific">Aegilops tauschii subsp. strangulata</name>
    <name type="common">Goatgrass</name>
    <dbReference type="NCBI Taxonomy" id="200361"/>
    <lineage>
        <taxon>Eukaryota</taxon>
        <taxon>Viridiplantae</taxon>
        <taxon>Streptophyta</taxon>
        <taxon>Embryophyta</taxon>
        <taxon>Tracheophyta</taxon>
        <taxon>Spermatophyta</taxon>
        <taxon>Magnoliopsida</taxon>
        <taxon>Liliopsida</taxon>
        <taxon>Poales</taxon>
        <taxon>Poaceae</taxon>
        <taxon>BOP clade</taxon>
        <taxon>Pooideae</taxon>
        <taxon>Triticodae</taxon>
        <taxon>Triticeae</taxon>
        <taxon>Triticinae</taxon>
        <taxon>Aegilops</taxon>
    </lineage>
</organism>
<dbReference type="InterPro" id="IPR017441">
    <property type="entry name" value="Protein_kinase_ATP_BS"/>
</dbReference>
<dbReference type="PROSITE" id="PS00108">
    <property type="entry name" value="PROTEIN_KINASE_ST"/>
    <property type="match status" value="1"/>
</dbReference>
<dbReference type="FunFam" id="3.30.200.20:FF:000250">
    <property type="entry name" value="Serine/threonine-protein kinase"/>
    <property type="match status" value="1"/>
</dbReference>
<dbReference type="Gene3D" id="2.90.10.10">
    <property type="entry name" value="Bulb-type lectin domain"/>
    <property type="match status" value="1"/>
</dbReference>
<dbReference type="Gene3D" id="3.30.200.20">
    <property type="entry name" value="Phosphorylase Kinase, domain 1"/>
    <property type="match status" value="1"/>
</dbReference>
<dbReference type="InterPro" id="IPR024171">
    <property type="entry name" value="SRK-like_kinase"/>
</dbReference>
<dbReference type="GO" id="GO:0048544">
    <property type="term" value="P:recognition of pollen"/>
    <property type="evidence" value="ECO:0007669"/>
    <property type="project" value="InterPro"/>
</dbReference>
<reference evidence="24" key="2">
    <citation type="journal article" date="2017" name="Nat. Plants">
        <title>The Aegilops tauschii genome reveals multiple impacts of transposons.</title>
        <authorList>
            <person name="Zhao G."/>
            <person name="Zou C."/>
            <person name="Li K."/>
            <person name="Wang K."/>
            <person name="Li T."/>
            <person name="Gao L."/>
            <person name="Zhang X."/>
            <person name="Wang H."/>
            <person name="Yang Z."/>
            <person name="Liu X."/>
            <person name="Jiang W."/>
            <person name="Mao L."/>
            <person name="Kong X."/>
            <person name="Jiao Y."/>
            <person name="Jia J."/>
        </authorList>
    </citation>
    <scope>NUCLEOTIDE SEQUENCE [LARGE SCALE GENOMIC DNA]</scope>
    <source>
        <strain evidence="24">cv. AL8/78</strain>
    </source>
</reference>
<evidence type="ECO:0000256" key="14">
    <source>
        <dbReference type="ARBA" id="ARBA00023180"/>
    </source>
</evidence>
<keyword evidence="2 17" id="KW-0723">Serine/threonine-protein kinase</keyword>
<evidence type="ECO:0000256" key="5">
    <source>
        <dbReference type="ARBA" id="ARBA00022692"/>
    </source>
</evidence>
<evidence type="ECO:0000256" key="3">
    <source>
        <dbReference type="ARBA" id="ARBA00022536"/>
    </source>
</evidence>
<dbReference type="InterPro" id="IPR000719">
    <property type="entry name" value="Prot_kinase_dom"/>
</dbReference>
<dbReference type="EC" id="2.7.11.1" evidence="17"/>
<proteinExistence type="inferred from homology"/>
<evidence type="ECO:0000313" key="23">
    <source>
        <dbReference type="EnsemblPlants" id="AET1Gv20030700.1"/>
    </source>
</evidence>
<evidence type="ECO:0000256" key="7">
    <source>
        <dbReference type="ARBA" id="ARBA00022741"/>
    </source>
</evidence>
<dbReference type="SUPFAM" id="SSF51110">
    <property type="entry name" value="alpha-D-mannose-specific plant lectins"/>
    <property type="match status" value="1"/>
</dbReference>
<keyword evidence="3" id="KW-0245">EGF-like domain</keyword>
<evidence type="ECO:0000259" key="21">
    <source>
        <dbReference type="PROSITE" id="PS50927"/>
    </source>
</evidence>
<dbReference type="CDD" id="cd00028">
    <property type="entry name" value="B_lectin"/>
    <property type="match status" value="1"/>
</dbReference>
<dbReference type="STRING" id="200361.A0A452XJG0"/>
<dbReference type="GO" id="GO:0005524">
    <property type="term" value="F:ATP binding"/>
    <property type="evidence" value="ECO:0007669"/>
    <property type="project" value="UniProtKB-UniRule"/>
</dbReference>
<feature type="domain" description="Apple" evidence="22">
    <location>
        <begin position="402"/>
        <end position="483"/>
    </location>
</feature>
<dbReference type="GO" id="GO:0004674">
    <property type="term" value="F:protein serine/threonine kinase activity"/>
    <property type="evidence" value="ECO:0007669"/>
    <property type="project" value="UniProtKB-KW"/>
</dbReference>
<dbReference type="Pfam" id="PF08276">
    <property type="entry name" value="PAN_2"/>
    <property type="match status" value="1"/>
</dbReference>
<comment type="catalytic activity">
    <reaction evidence="16 17">
        <text>L-seryl-[protein] + ATP = O-phospho-L-seryl-[protein] + ADP + H(+)</text>
        <dbReference type="Rhea" id="RHEA:17989"/>
        <dbReference type="Rhea" id="RHEA-COMP:9863"/>
        <dbReference type="Rhea" id="RHEA-COMP:11604"/>
        <dbReference type="ChEBI" id="CHEBI:15378"/>
        <dbReference type="ChEBI" id="CHEBI:29999"/>
        <dbReference type="ChEBI" id="CHEBI:30616"/>
        <dbReference type="ChEBI" id="CHEBI:83421"/>
        <dbReference type="ChEBI" id="CHEBI:456216"/>
        <dbReference type="EC" id="2.7.11.1"/>
    </reaction>
</comment>
<sequence length="874" mass="95769">QSIHPSIQTIPSSPTTCTLLHAMPPLIYTLLGLLLLSYAAPRCSSAGDTLAAGQTFAAVGAGAGKLVSRNGKYALGFFQPATMIASTMSSSKSHDNTSSSSSWYFGIWFNKIPVFTTVWVANREEPIAHPNINSTQLRISSDGNLVIIVDHVDAGTESLVWSTHIVNRTQTTTTTTTLVLLNSGNLVLLPTNTSQEMPSWQSFDHPTDVVLPGVKLGWDKVTGLINTIISKKSLINPGLGSYSVGLEGATGMVLKRRNNPSVVYWQFVSSTTSTLVPIIQSLVDLDPRIKGLVNPIYVDNNREEYYMYTSPDESPPLFVSLDTSGQTKMMFWSQARQTWETIGANPDGPCMTPATCGPFAVCNNHAHILCECMEGFSQKSPQDWEFNDRTGGCIRNTPLQYCGTSEKNMTSSKDMFHPIAQATLPYKPQLIALASTQTKCEEACLSSCSCTAYSFNNDKCSVWYGELLSVSMNDGIDFTAEDVLYIRLAAKDLSFRKNKRKLHVGVVIAGAITGLGLLMIMVLLLIWMKKLKWCGLPLYGNQDSGGGIMAFRFTDLVRATKNFSEKLGGGGFGSVYKGVLNDSTSIAVKRLDGASQGEKQFRAEVSSVGLIQHINIVKLIGFCSEGDKRLLVYEHMSNGSLDDHLFKKSNANGDILNWNTRFQITLGIARGLSYLHQSCRQCIIHCDIKPENILLDASFVPKVADFGLAALVGRDFSRILTTFRGTVGYLAPEWLSGNAITPKVDVYSFGMVLLEIISGARNSSGTYNTRNNHSAKFFPVQAIYKLHGGDVQSLVDPNLHGDFNLEEVERVCKVACWCIQDNEFDRPTMGEMVRVLEGLQEIGMPPMPRQLAAMTEQYGATSSIYIVNSHSRCD</sequence>
<evidence type="ECO:0000256" key="2">
    <source>
        <dbReference type="ARBA" id="ARBA00022527"/>
    </source>
</evidence>
<dbReference type="Pfam" id="PF00954">
    <property type="entry name" value="S_locus_glycop"/>
    <property type="match status" value="1"/>
</dbReference>
<evidence type="ECO:0000256" key="9">
    <source>
        <dbReference type="ARBA" id="ARBA00022840"/>
    </source>
</evidence>
<dbReference type="SMART" id="SM00220">
    <property type="entry name" value="S_TKc"/>
    <property type="match status" value="1"/>
</dbReference>
<dbReference type="Gene3D" id="1.10.510.10">
    <property type="entry name" value="Transferase(Phosphotransferase) domain 1"/>
    <property type="match status" value="1"/>
</dbReference>
<feature type="transmembrane region" description="Helical" evidence="19">
    <location>
        <begin position="504"/>
        <end position="528"/>
    </location>
</feature>
<reference evidence="23" key="4">
    <citation type="submission" date="2019-03" db="UniProtKB">
        <authorList>
            <consortium name="EnsemblPlants"/>
        </authorList>
    </citation>
    <scope>IDENTIFICATION</scope>
</reference>
<evidence type="ECO:0000259" key="22">
    <source>
        <dbReference type="PROSITE" id="PS50948"/>
    </source>
</evidence>
<keyword evidence="12" id="KW-1015">Disulfide bond</keyword>
<evidence type="ECO:0000256" key="11">
    <source>
        <dbReference type="ARBA" id="ARBA00023136"/>
    </source>
</evidence>
<evidence type="ECO:0000256" key="17">
    <source>
        <dbReference type="PIRNR" id="PIRNR000641"/>
    </source>
</evidence>
<evidence type="ECO:0000259" key="20">
    <source>
        <dbReference type="PROSITE" id="PS50011"/>
    </source>
</evidence>
<dbReference type="PROSITE" id="PS50927">
    <property type="entry name" value="BULB_LECTIN"/>
    <property type="match status" value="1"/>
</dbReference>
<evidence type="ECO:0000256" key="19">
    <source>
        <dbReference type="SAM" id="Phobius"/>
    </source>
</evidence>
<dbReference type="CDD" id="cd01098">
    <property type="entry name" value="PAN_AP_plant"/>
    <property type="match status" value="1"/>
</dbReference>